<organism evidence="10 11">
    <name type="scientific">Bombilactobacillus thymidiniphilus</name>
    <dbReference type="NCBI Taxonomy" id="2923363"/>
    <lineage>
        <taxon>Bacteria</taxon>
        <taxon>Bacillati</taxon>
        <taxon>Bacillota</taxon>
        <taxon>Bacilli</taxon>
        <taxon>Lactobacillales</taxon>
        <taxon>Lactobacillaceae</taxon>
        <taxon>Bombilactobacillus</taxon>
    </lineage>
</organism>
<dbReference type="InterPro" id="IPR005935">
    <property type="entry name" value="Mev_decarb"/>
</dbReference>
<evidence type="ECO:0000256" key="4">
    <source>
        <dbReference type="ARBA" id="ARBA00022741"/>
    </source>
</evidence>
<keyword evidence="4" id="KW-0547">Nucleotide-binding</keyword>
<keyword evidence="11" id="KW-1185">Reference proteome</keyword>
<evidence type="ECO:0000256" key="5">
    <source>
        <dbReference type="ARBA" id="ARBA00022840"/>
    </source>
</evidence>
<evidence type="ECO:0000256" key="2">
    <source>
        <dbReference type="ARBA" id="ARBA00012296"/>
    </source>
</evidence>
<dbReference type="EMBL" id="CP093365">
    <property type="protein sequence ID" value="UQS83558.1"/>
    <property type="molecule type" value="Genomic_DNA"/>
</dbReference>
<dbReference type="RefSeq" id="WP_249512784.1">
    <property type="nucleotide sequence ID" value="NZ_CP093365.1"/>
</dbReference>
<dbReference type="PANTHER" id="PTHR10977:SF3">
    <property type="entry name" value="DIPHOSPHOMEVALONATE DECARBOXYLASE"/>
    <property type="match status" value="1"/>
</dbReference>
<proteinExistence type="inferred from homology"/>
<sequence length="320" mass="35369">MTNTTTTAHTNIALIKYWGKKDAQLRLPYTDSLSLTLDGYYTTTTTAFSDATHDQIYLNKQLASTKFAQRTKNYLDLVRQKYQVEQHFIVQTDNFVPTAAGLASSASGFAALAGSLNKLLNLDLDNTQLSRLARLGSGSAARSIFGGFVRWYHGNDDETSYAAPINNANDIPIRLLSVVFDTNTKKTTSTTGMEHAVQTSPYFVTWPQIVQQDLQQMLHALDQKDLKLVGQIAENNALAMHALNWTARPAFSYFSADTTDLLAFIRRLRQQGLLAYATIDAGPNVKIISSTDDISVVQQQISQHYPSAQTTILKPGTAIH</sequence>
<accession>A0ABY4PD14</accession>
<dbReference type="Proteomes" id="UP000831947">
    <property type="component" value="Chromosome"/>
</dbReference>
<dbReference type="InterPro" id="IPR053859">
    <property type="entry name" value="MVD-like_N"/>
</dbReference>
<dbReference type="InterPro" id="IPR014721">
    <property type="entry name" value="Ribsml_uS5_D2-typ_fold_subgr"/>
</dbReference>
<dbReference type="InterPro" id="IPR020568">
    <property type="entry name" value="Ribosomal_Su5_D2-typ_SF"/>
</dbReference>
<evidence type="ECO:0000313" key="10">
    <source>
        <dbReference type="EMBL" id="UQS83558.1"/>
    </source>
</evidence>
<dbReference type="Pfam" id="PF18376">
    <property type="entry name" value="MDD_C"/>
    <property type="match status" value="1"/>
</dbReference>
<feature type="domain" description="Mvd1 C-terminal" evidence="8">
    <location>
        <begin position="178"/>
        <end position="310"/>
    </location>
</feature>
<dbReference type="InterPro" id="IPR036554">
    <property type="entry name" value="GHMP_kinase_C_sf"/>
</dbReference>
<dbReference type="EC" id="4.1.1.33" evidence="2"/>
<dbReference type="InterPro" id="IPR029765">
    <property type="entry name" value="Mev_diP_decarb"/>
</dbReference>
<evidence type="ECO:0000256" key="3">
    <source>
        <dbReference type="ARBA" id="ARBA00022516"/>
    </source>
</evidence>
<evidence type="ECO:0000256" key="7">
    <source>
        <dbReference type="ARBA" id="ARBA00023239"/>
    </source>
</evidence>
<evidence type="ECO:0000256" key="1">
    <source>
        <dbReference type="ARBA" id="ARBA00008831"/>
    </source>
</evidence>
<dbReference type="InterPro" id="IPR041431">
    <property type="entry name" value="Mvd1_C"/>
</dbReference>
<dbReference type="PANTHER" id="PTHR10977">
    <property type="entry name" value="DIPHOSPHOMEVALONATE DECARBOXYLASE"/>
    <property type="match status" value="1"/>
</dbReference>
<keyword evidence="3" id="KW-0444">Lipid biosynthesis</keyword>
<evidence type="ECO:0000313" key="11">
    <source>
        <dbReference type="Proteomes" id="UP000831947"/>
    </source>
</evidence>
<dbReference type="NCBIfam" id="TIGR01240">
    <property type="entry name" value="mevDPdecarb"/>
    <property type="match status" value="1"/>
</dbReference>
<comment type="similarity">
    <text evidence="1">Belongs to the diphosphomevalonate decarboxylase family.</text>
</comment>
<gene>
    <name evidence="10" type="primary">mvaD</name>
    <name evidence="10" type="ORF">MOO47_07265</name>
</gene>
<dbReference type="GO" id="GO:0004163">
    <property type="term" value="F:diphosphomevalonate decarboxylase activity"/>
    <property type="evidence" value="ECO:0007669"/>
    <property type="project" value="UniProtKB-EC"/>
</dbReference>
<dbReference type="Gene3D" id="3.30.230.10">
    <property type="match status" value="1"/>
</dbReference>
<name>A0ABY4PD14_9LACO</name>
<dbReference type="PIRSF" id="PIRSF015950">
    <property type="entry name" value="Mev_P_decrbx"/>
    <property type="match status" value="1"/>
</dbReference>
<dbReference type="SUPFAM" id="SSF55060">
    <property type="entry name" value="GHMP Kinase, C-terminal domain"/>
    <property type="match status" value="1"/>
</dbReference>
<evidence type="ECO:0000259" key="8">
    <source>
        <dbReference type="Pfam" id="PF18376"/>
    </source>
</evidence>
<keyword evidence="5" id="KW-0067">ATP-binding</keyword>
<reference evidence="10 11" key="1">
    <citation type="journal article" date="2022" name="Int. J. Syst. Evol. Microbiol.">
        <title>Apilactobacillus apisilvae sp. nov., Nicolia spurrieriana gen. nov. sp. nov., Bombilactobacillus folatiphilus sp. nov. and Bombilactobacillus thymidiniphilus sp. nov., four new lactic acid bacterial isolates from stingless bees Tetragonula carbonaria and Austroplebeia australis.</title>
        <authorList>
            <person name="Oliphant S.A."/>
            <person name="Watson-Haigh N.S."/>
            <person name="Sumby K.M."/>
            <person name="Gardner J."/>
            <person name="Groom S."/>
            <person name="Jiranek V."/>
        </authorList>
    </citation>
    <scope>NUCLEOTIDE SEQUENCE [LARGE SCALE GENOMIC DNA]</scope>
    <source>
        <strain evidence="10 11">SG4_A1</strain>
    </source>
</reference>
<keyword evidence="7 10" id="KW-0456">Lyase</keyword>
<evidence type="ECO:0000256" key="6">
    <source>
        <dbReference type="ARBA" id="ARBA00023098"/>
    </source>
</evidence>
<dbReference type="Gene3D" id="3.30.70.890">
    <property type="entry name" value="GHMP kinase, C-terminal domain"/>
    <property type="match status" value="1"/>
</dbReference>
<evidence type="ECO:0000259" key="9">
    <source>
        <dbReference type="Pfam" id="PF22700"/>
    </source>
</evidence>
<feature type="domain" description="Diphosphomevalonate decarboxylase-like N-terminal" evidence="9">
    <location>
        <begin position="8"/>
        <end position="162"/>
    </location>
</feature>
<protein>
    <recommendedName>
        <fullName evidence="2">diphosphomevalonate decarboxylase</fullName>
        <ecNumber evidence="2">4.1.1.33</ecNumber>
    </recommendedName>
</protein>
<keyword evidence="6" id="KW-0443">Lipid metabolism</keyword>
<dbReference type="Pfam" id="PF22700">
    <property type="entry name" value="MVD-like_N"/>
    <property type="match status" value="1"/>
</dbReference>
<dbReference type="SUPFAM" id="SSF54211">
    <property type="entry name" value="Ribosomal protein S5 domain 2-like"/>
    <property type="match status" value="1"/>
</dbReference>